<evidence type="ECO:0000313" key="16">
    <source>
        <dbReference type="Proteomes" id="UP001620597"/>
    </source>
</evidence>
<comment type="subunit">
    <text evidence="12">Homodimer. The tRNA molecule binds across the dimer.</text>
</comment>
<dbReference type="InterPro" id="IPR002317">
    <property type="entry name" value="Ser-tRNA-ligase_type_1"/>
</dbReference>
<dbReference type="SUPFAM" id="SSF46589">
    <property type="entry name" value="tRNA-binding arm"/>
    <property type="match status" value="1"/>
</dbReference>
<dbReference type="CDD" id="cd00770">
    <property type="entry name" value="SerRS_core"/>
    <property type="match status" value="1"/>
</dbReference>
<keyword evidence="4 12" id="KW-0963">Cytoplasm</keyword>
<evidence type="ECO:0000259" key="14">
    <source>
        <dbReference type="PROSITE" id="PS50862"/>
    </source>
</evidence>
<comment type="subcellular location">
    <subcellularLocation>
        <location evidence="1 12">Cytoplasm</location>
    </subcellularLocation>
</comment>
<comment type="catalytic activity">
    <reaction evidence="10 12">
        <text>tRNA(Sec) + L-serine + ATP = L-seryl-tRNA(Sec) + AMP + diphosphate + H(+)</text>
        <dbReference type="Rhea" id="RHEA:42580"/>
        <dbReference type="Rhea" id="RHEA-COMP:9742"/>
        <dbReference type="Rhea" id="RHEA-COMP:10128"/>
        <dbReference type="ChEBI" id="CHEBI:15378"/>
        <dbReference type="ChEBI" id="CHEBI:30616"/>
        <dbReference type="ChEBI" id="CHEBI:33019"/>
        <dbReference type="ChEBI" id="CHEBI:33384"/>
        <dbReference type="ChEBI" id="CHEBI:78442"/>
        <dbReference type="ChEBI" id="CHEBI:78533"/>
        <dbReference type="ChEBI" id="CHEBI:456215"/>
        <dbReference type="EC" id="6.1.1.11"/>
    </reaction>
</comment>
<dbReference type="InterPro" id="IPR042103">
    <property type="entry name" value="SerRS_1_N_sf"/>
</dbReference>
<accession>A0ABW8NN66</accession>
<dbReference type="SUPFAM" id="SSF55681">
    <property type="entry name" value="Class II aaRS and biotin synthetases"/>
    <property type="match status" value="1"/>
</dbReference>
<dbReference type="Gene3D" id="3.30.930.10">
    <property type="entry name" value="Bira Bifunctional Protein, Domain 2"/>
    <property type="match status" value="1"/>
</dbReference>
<dbReference type="RefSeq" id="WP_369857921.1">
    <property type="nucleotide sequence ID" value="NZ_JBBKTX010000028.1"/>
</dbReference>
<dbReference type="Pfam" id="PF00587">
    <property type="entry name" value="tRNA-synt_2b"/>
    <property type="match status" value="1"/>
</dbReference>
<dbReference type="PRINTS" id="PR00981">
    <property type="entry name" value="TRNASYNTHSER"/>
</dbReference>
<feature type="binding site" evidence="12">
    <location>
        <begin position="264"/>
        <end position="266"/>
    </location>
    <ligand>
        <name>ATP</name>
        <dbReference type="ChEBI" id="CHEBI:30616"/>
    </ligand>
</feature>
<dbReference type="InterPro" id="IPR006195">
    <property type="entry name" value="aa-tRNA-synth_II"/>
</dbReference>
<sequence length="427" mass="46930">MLDIKFIRDNLEIVTAALGKKGVEFDAASFSSMDERRKSALTRAQSLQAEKKKASRQVGVLIKQGMSPDAAKSQVMGGIDSDISVAESEAKEAEAALHDWLMAIPNVPHDDVPAGKDEDDNIEVLTWGEPVKLDFSARDHVDLGEPLGMSFDAGTAVAGSRFVALSGQIARLHRALAQFMLNTHIEEHGYEETYVPYLVNREALEGTGQLPKFAEDLFCIPAAQGDKDFYLIPTAEVPVTNLLRDSVVEAELPIKKVAHTPCFRSEAGSYGRDTRGMIRQHQFDKVELVQFVQAGQSETALEELTGHAEAILQKLGLPYRKVILCGGDLGFSAAKTYDLEVWLPGQDKYREISSCSNFMDYQARRMQARWRNPETGKPELLHTLNGSGLAVGRTLVAVLENYQQADGSVIVPDVLRPYMGGLEVLNP</sequence>
<evidence type="ECO:0000256" key="8">
    <source>
        <dbReference type="ARBA" id="ARBA00022917"/>
    </source>
</evidence>
<gene>
    <name evidence="12 15" type="primary">serS</name>
    <name evidence="15" type="ORF">WG929_18045</name>
</gene>
<proteinExistence type="inferred from homology"/>
<feature type="binding site" evidence="12">
    <location>
        <begin position="351"/>
        <end position="354"/>
    </location>
    <ligand>
        <name>ATP</name>
        <dbReference type="ChEBI" id="CHEBI:30616"/>
    </ligand>
</feature>
<evidence type="ECO:0000256" key="4">
    <source>
        <dbReference type="ARBA" id="ARBA00022490"/>
    </source>
</evidence>
<dbReference type="PIRSF" id="PIRSF001529">
    <property type="entry name" value="Ser-tRNA-synth_IIa"/>
    <property type="match status" value="1"/>
</dbReference>
<evidence type="ECO:0000256" key="6">
    <source>
        <dbReference type="ARBA" id="ARBA00022741"/>
    </source>
</evidence>
<evidence type="ECO:0000256" key="13">
    <source>
        <dbReference type="SAM" id="Coils"/>
    </source>
</evidence>
<name>A0ABW8NN66_9GAMM</name>
<comment type="similarity">
    <text evidence="3 12">Belongs to the class-II aminoacyl-tRNA synthetase family. Type-1 seryl-tRNA synthetase subfamily.</text>
</comment>
<keyword evidence="7 12" id="KW-0067">ATP-binding</keyword>
<feature type="binding site" evidence="12">
    <location>
        <position position="387"/>
    </location>
    <ligand>
        <name>L-serine</name>
        <dbReference type="ChEBI" id="CHEBI:33384"/>
    </ligand>
</feature>
<feature type="binding site" evidence="12">
    <location>
        <begin position="234"/>
        <end position="236"/>
    </location>
    <ligand>
        <name>L-serine</name>
        <dbReference type="ChEBI" id="CHEBI:33384"/>
    </ligand>
</feature>
<dbReference type="Gene3D" id="1.10.287.40">
    <property type="entry name" value="Serine-tRNA synthetase, tRNA binding domain"/>
    <property type="match status" value="1"/>
</dbReference>
<dbReference type="PANTHER" id="PTHR43697:SF1">
    <property type="entry name" value="SERINE--TRNA LIGASE"/>
    <property type="match status" value="1"/>
</dbReference>
<evidence type="ECO:0000256" key="9">
    <source>
        <dbReference type="ARBA" id="ARBA00023146"/>
    </source>
</evidence>
<keyword evidence="8 12" id="KW-0648">Protein biosynthesis</keyword>
<comment type="caution">
    <text evidence="15">The sequence shown here is derived from an EMBL/GenBank/DDBJ whole genome shotgun (WGS) entry which is preliminary data.</text>
</comment>
<keyword evidence="9 12" id="KW-0030">Aminoacyl-tRNA synthetase</keyword>
<evidence type="ECO:0000256" key="12">
    <source>
        <dbReference type="HAMAP-Rule" id="MF_00176"/>
    </source>
</evidence>
<feature type="domain" description="Aminoacyl-transfer RNA synthetases class-II family profile" evidence="14">
    <location>
        <begin position="139"/>
        <end position="412"/>
    </location>
</feature>
<dbReference type="Pfam" id="PF02403">
    <property type="entry name" value="Seryl_tRNA_N"/>
    <property type="match status" value="1"/>
</dbReference>
<dbReference type="InterPro" id="IPR015866">
    <property type="entry name" value="Ser-tRNA-synth_1_N"/>
</dbReference>
<evidence type="ECO:0000256" key="10">
    <source>
        <dbReference type="ARBA" id="ARBA00047929"/>
    </source>
</evidence>
<dbReference type="HAMAP" id="MF_00176">
    <property type="entry name" value="Ser_tRNA_synth_type1"/>
    <property type="match status" value="1"/>
</dbReference>
<keyword evidence="16" id="KW-1185">Reference proteome</keyword>
<reference evidence="15 16" key="1">
    <citation type="submission" date="2024-03" db="EMBL/GenBank/DDBJ databases">
        <title>High-quality draft genome sequence of Oceanobacter sp. wDCs-4.</title>
        <authorList>
            <person name="Dong C."/>
        </authorList>
    </citation>
    <scope>NUCLEOTIDE SEQUENCE [LARGE SCALE GENOMIC DNA]</scope>
    <source>
        <strain evidence="16">wDCs-4</strain>
    </source>
</reference>
<dbReference type="GO" id="GO:0004828">
    <property type="term" value="F:serine-tRNA ligase activity"/>
    <property type="evidence" value="ECO:0007669"/>
    <property type="project" value="UniProtKB-EC"/>
</dbReference>
<dbReference type="InterPro" id="IPR002314">
    <property type="entry name" value="aa-tRNA-synt_IIb"/>
</dbReference>
<comment type="caution">
    <text evidence="12">Lacks conserved residue(s) required for the propagation of feature annotation.</text>
</comment>
<dbReference type="EMBL" id="JBBKTX010000028">
    <property type="protein sequence ID" value="MFK4754312.1"/>
    <property type="molecule type" value="Genomic_DNA"/>
</dbReference>
<dbReference type="Proteomes" id="UP001620597">
    <property type="component" value="Unassembled WGS sequence"/>
</dbReference>
<organism evidence="15 16">
    <name type="scientific">Oceanobacter antarcticus</name>
    <dbReference type="NCBI Taxonomy" id="3133425"/>
    <lineage>
        <taxon>Bacteria</taxon>
        <taxon>Pseudomonadati</taxon>
        <taxon>Pseudomonadota</taxon>
        <taxon>Gammaproteobacteria</taxon>
        <taxon>Oceanospirillales</taxon>
        <taxon>Oceanospirillaceae</taxon>
        <taxon>Oceanobacter</taxon>
    </lineage>
</organism>
<evidence type="ECO:0000256" key="3">
    <source>
        <dbReference type="ARBA" id="ARBA00010728"/>
    </source>
</evidence>
<dbReference type="NCBIfam" id="TIGR00414">
    <property type="entry name" value="serS"/>
    <property type="match status" value="1"/>
</dbReference>
<evidence type="ECO:0000313" key="15">
    <source>
        <dbReference type="EMBL" id="MFK4754312.1"/>
    </source>
</evidence>
<dbReference type="PROSITE" id="PS50862">
    <property type="entry name" value="AA_TRNA_LIGASE_II"/>
    <property type="match status" value="1"/>
</dbReference>
<evidence type="ECO:0000256" key="1">
    <source>
        <dbReference type="ARBA" id="ARBA00004496"/>
    </source>
</evidence>
<dbReference type="InterPro" id="IPR010978">
    <property type="entry name" value="tRNA-bd_arm"/>
</dbReference>
<feature type="coiled-coil region" evidence="13">
    <location>
        <begin position="37"/>
        <end position="64"/>
    </location>
</feature>
<keyword evidence="5 12" id="KW-0436">Ligase</keyword>
<comment type="pathway">
    <text evidence="2 12">Aminoacyl-tRNA biosynthesis; selenocysteinyl-tRNA(Sec) biosynthesis; L-seryl-tRNA(Sec) from L-serine and tRNA(Sec): step 1/1.</text>
</comment>
<dbReference type="PANTHER" id="PTHR43697">
    <property type="entry name" value="SERYL-TRNA SYNTHETASE"/>
    <property type="match status" value="1"/>
</dbReference>
<dbReference type="InterPro" id="IPR045864">
    <property type="entry name" value="aa-tRNA-synth_II/BPL/LPL"/>
</dbReference>
<dbReference type="InterPro" id="IPR033729">
    <property type="entry name" value="SerRS_core"/>
</dbReference>
<comment type="catalytic activity">
    <reaction evidence="11 12">
        <text>tRNA(Ser) + L-serine + ATP = L-seryl-tRNA(Ser) + AMP + diphosphate + H(+)</text>
        <dbReference type="Rhea" id="RHEA:12292"/>
        <dbReference type="Rhea" id="RHEA-COMP:9669"/>
        <dbReference type="Rhea" id="RHEA-COMP:9703"/>
        <dbReference type="ChEBI" id="CHEBI:15378"/>
        <dbReference type="ChEBI" id="CHEBI:30616"/>
        <dbReference type="ChEBI" id="CHEBI:33019"/>
        <dbReference type="ChEBI" id="CHEBI:33384"/>
        <dbReference type="ChEBI" id="CHEBI:78442"/>
        <dbReference type="ChEBI" id="CHEBI:78533"/>
        <dbReference type="ChEBI" id="CHEBI:456215"/>
        <dbReference type="EC" id="6.1.1.11"/>
    </reaction>
</comment>
<protein>
    <recommendedName>
        <fullName evidence="12">Serine--tRNA ligase</fullName>
        <ecNumber evidence="12">6.1.1.11</ecNumber>
    </recommendedName>
    <alternativeName>
        <fullName evidence="12">Seryl-tRNA synthetase</fullName>
        <shortName evidence="12">SerRS</shortName>
    </alternativeName>
    <alternativeName>
        <fullName evidence="12">Seryl-tRNA(Ser/Sec) synthetase</fullName>
    </alternativeName>
</protein>
<evidence type="ECO:0000256" key="2">
    <source>
        <dbReference type="ARBA" id="ARBA00005045"/>
    </source>
</evidence>
<evidence type="ECO:0000256" key="11">
    <source>
        <dbReference type="ARBA" id="ARBA00048823"/>
    </source>
</evidence>
<keyword evidence="6 12" id="KW-0547">Nucleotide-binding</keyword>
<feature type="binding site" evidence="12">
    <location>
        <position position="287"/>
    </location>
    <ligand>
        <name>L-serine</name>
        <dbReference type="ChEBI" id="CHEBI:33384"/>
    </ligand>
</feature>
<evidence type="ECO:0000256" key="7">
    <source>
        <dbReference type="ARBA" id="ARBA00022840"/>
    </source>
</evidence>
<keyword evidence="13" id="KW-0175">Coiled coil</keyword>
<dbReference type="EC" id="6.1.1.11" evidence="12"/>
<evidence type="ECO:0000256" key="5">
    <source>
        <dbReference type="ARBA" id="ARBA00022598"/>
    </source>
</evidence>
<comment type="domain">
    <text evidence="12">Consists of two distinct domains, a catalytic core and a N-terminal extension that is involved in tRNA binding.</text>
</comment>
<comment type="function">
    <text evidence="12">Catalyzes the attachment of serine to tRNA(Ser). Is also able to aminoacylate tRNA(Sec) with serine, to form the misacylated tRNA L-seryl-tRNA(Sec), which will be further converted into selenocysteinyl-tRNA(Sec).</text>
</comment>